<dbReference type="GO" id="GO:0005634">
    <property type="term" value="C:nucleus"/>
    <property type="evidence" value="ECO:0007669"/>
    <property type="project" value="UniProtKB-SubCell"/>
</dbReference>
<dbReference type="Pfam" id="PF17098">
    <property type="entry name" value="Wtap"/>
    <property type="match status" value="1"/>
</dbReference>
<keyword evidence="8" id="KW-1185">Reference proteome</keyword>
<sequence>MIVMQAKSKSEDASGVTTGIILSLRESLQNSKDTLVMCQNELEAAKLEIQNWHSTLKNEPSLPAGITSDPKVLNDYLQSLKSSVASLKQQIEKAKRKEDAFMVTFAKREKYMSELKSVEQDLKVQLKPPSMEAKRFLLDPAVREEFTRLKNLVDEKDRKVKELEDEITALSFTTQSKEGKMLIDKCRKLQAENEKLGEATSEEKIHEIESKLALQKLQNSQLKSHFEGLQKHMEGLTNDVQISNEIVLILQDKIEEKDREVQRLKNELQQKNLEDEDLMQK</sequence>
<dbReference type="AlphaFoldDB" id="A0A4D6NQW4"/>
<proteinExistence type="inferred from homology"/>
<dbReference type="EMBL" id="CP039355">
    <property type="protein sequence ID" value="QCE14675.1"/>
    <property type="molecule type" value="Genomic_DNA"/>
</dbReference>
<evidence type="ECO:0000256" key="2">
    <source>
        <dbReference type="ARBA" id="ARBA00010313"/>
    </source>
</evidence>
<dbReference type="PANTHER" id="PTHR15217">
    <property type="entry name" value="WILMS' TUMOR 1-ASSOCIATING PROTEIN"/>
    <property type="match status" value="1"/>
</dbReference>
<reference evidence="7 8" key="1">
    <citation type="submission" date="2019-04" db="EMBL/GenBank/DDBJ databases">
        <title>An improved genome assembly and genetic linkage map for asparagus bean, Vigna unguiculata ssp. sesquipedialis.</title>
        <authorList>
            <person name="Xia Q."/>
            <person name="Zhang R."/>
            <person name="Dong Y."/>
        </authorList>
    </citation>
    <scope>NUCLEOTIDE SEQUENCE [LARGE SCALE GENOMIC DNA]</scope>
    <source>
        <tissue evidence="7">Leaf</tissue>
    </source>
</reference>
<keyword evidence="3" id="KW-0507">mRNA processing</keyword>
<dbReference type="GO" id="GO:0008380">
    <property type="term" value="P:RNA splicing"/>
    <property type="evidence" value="ECO:0007669"/>
    <property type="project" value="UniProtKB-KW"/>
</dbReference>
<name>A0A4D6NQW4_VIGUN</name>
<dbReference type="PANTHER" id="PTHR15217:SF0">
    <property type="entry name" value="PRE-MRNA-SPLICING REGULATOR WTAP"/>
    <property type="match status" value="1"/>
</dbReference>
<keyword evidence="6" id="KW-0175">Coiled coil</keyword>
<comment type="subcellular location">
    <subcellularLocation>
        <location evidence="1">Nucleus</location>
    </subcellularLocation>
</comment>
<evidence type="ECO:0000256" key="3">
    <source>
        <dbReference type="ARBA" id="ARBA00022664"/>
    </source>
</evidence>
<accession>A0A4D6NQW4</accession>
<dbReference type="GO" id="GO:0016556">
    <property type="term" value="P:mRNA modification"/>
    <property type="evidence" value="ECO:0007669"/>
    <property type="project" value="InterPro"/>
</dbReference>
<feature type="coiled-coil region" evidence="6">
    <location>
        <begin position="247"/>
        <end position="281"/>
    </location>
</feature>
<evidence type="ECO:0000256" key="6">
    <source>
        <dbReference type="SAM" id="Coils"/>
    </source>
</evidence>
<comment type="similarity">
    <text evidence="2">Belongs to the fl(2)d family.</text>
</comment>
<dbReference type="GO" id="GO:0006397">
    <property type="term" value="P:mRNA processing"/>
    <property type="evidence" value="ECO:0007669"/>
    <property type="project" value="UniProtKB-KW"/>
</dbReference>
<evidence type="ECO:0000313" key="8">
    <source>
        <dbReference type="Proteomes" id="UP000501690"/>
    </source>
</evidence>
<keyword evidence="4" id="KW-0508">mRNA splicing</keyword>
<keyword evidence="5" id="KW-0539">Nucleus</keyword>
<dbReference type="GO" id="GO:0000381">
    <property type="term" value="P:regulation of alternative mRNA splicing, via spliceosome"/>
    <property type="evidence" value="ECO:0007669"/>
    <property type="project" value="InterPro"/>
</dbReference>
<evidence type="ECO:0000256" key="1">
    <source>
        <dbReference type="ARBA" id="ARBA00004123"/>
    </source>
</evidence>
<evidence type="ECO:0000256" key="4">
    <source>
        <dbReference type="ARBA" id="ARBA00023187"/>
    </source>
</evidence>
<feature type="coiled-coil region" evidence="6">
    <location>
        <begin position="146"/>
        <end position="173"/>
    </location>
</feature>
<gene>
    <name evidence="7" type="ORF">DEO72_LG11g1679</name>
</gene>
<dbReference type="Proteomes" id="UP000501690">
    <property type="component" value="Linkage Group LG11"/>
</dbReference>
<evidence type="ECO:0000256" key="5">
    <source>
        <dbReference type="ARBA" id="ARBA00023242"/>
    </source>
</evidence>
<organism evidence="7 8">
    <name type="scientific">Vigna unguiculata</name>
    <name type="common">Cowpea</name>
    <dbReference type="NCBI Taxonomy" id="3917"/>
    <lineage>
        <taxon>Eukaryota</taxon>
        <taxon>Viridiplantae</taxon>
        <taxon>Streptophyta</taxon>
        <taxon>Embryophyta</taxon>
        <taxon>Tracheophyta</taxon>
        <taxon>Spermatophyta</taxon>
        <taxon>Magnoliopsida</taxon>
        <taxon>eudicotyledons</taxon>
        <taxon>Gunneridae</taxon>
        <taxon>Pentapetalae</taxon>
        <taxon>rosids</taxon>
        <taxon>fabids</taxon>
        <taxon>Fabales</taxon>
        <taxon>Fabaceae</taxon>
        <taxon>Papilionoideae</taxon>
        <taxon>50 kb inversion clade</taxon>
        <taxon>NPAAA clade</taxon>
        <taxon>indigoferoid/millettioid clade</taxon>
        <taxon>Phaseoleae</taxon>
        <taxon>Vigna</taxon>
    </lineage>
</organism>
<evidence type="ECO:0000313" key="7">
    <source>
        <dbReference type="EMBL" id="QCE14675.1"/>
    </source>
</evidence>
<dbReference type="InterPro" id="IPR033757">
    <property type="entry name" value="WTAP"/>
</dbReference>
<protein>
    <submittedName>
        <fullName evidence="7">Pre-mRNA-splicing regulator WTAP</fullName>
    </submittedName>
</protein>